<dbReference type="PANTHER" id="PTHR47574:SF3">
    <property type="entry name" value="CAPPING PROTEIN-INHIBITING REGULATOR OF ACTIN DYNAMICS"/>
    <property type="match status" value="1"/>
</dbReference>
<organism evidence="2 3">
    <name type="scientific">Ranitomeya imitator</name>
    <name type="common">mimic poison frog</name>
    <dbReference type="NCBI Taxonomy" id="111125"/>
    <lineage>
        <taxon>Eukaryota</taxon>
        <taxon>Metazoa</taxon>
        <taxon>Chordata</taxon>
        <taxon>Craniata</taxon>
        <taxon>Vertebrata</taxon>
        <taxon>Euteleostomi</taxon>
        <taxon>Amphibia</taxon>
        <taxon>Batrachia</taxon>
        <taxon>Anura</taxon>
        <taxon>Neobatrachia</taxon>
        <taxon>Hyloidea</taxon>
        <taxon>Dendrobatidae</taxon>
        <taxon>Dendrobatinae</taxon>
        <taxon>Ranitomeya</taxon>
    </lineage>
</organism>
<evidence type="ECO:0000313" key="3">
    <source>
        <dbReference type="Proteomes" id="UP001176940"/>
    </source>
</evidence>
<name>A0ABN9LIK3_9NEOB</name>
<dbReference type="Proteomes" id="UP001176940">
    <property type="component" value="Unassembled WGS sequence"/>
</dbReference>
<reference evidence="2" key="1">
    <citation type="submission" date="2023-07" db="EMBL/GenBank/DDBJ databases">
        <authorList>
            <person name="Stuckert A."/>
        </authorList>
    </citation>
    <scope>NUCLEOTIDE SEQUENCE</scope>
</reference>
<keyword evidence="3" id="KW-1185">Reference proteome</keyword>
<dbReference type="InterPro" id="IPR028030">
    <property type="entry name" value="DUF4592"/>
</dbReference>
<evidence type="ECO:0000313" key="2">
    <source>
        <dbReference type="EMBL" id="CAJ0942658.1"/>
    </source>
</evidence>
<comment type="caution">
    <text evidence="2">The sequence shown here is derived from an EMBL/GenBank/DDBJ whole genome shotgun (WGS) entry which is preliminary data.</text>
</comment>
<protein>
    <recommendedName>
        <fullName evidence="1">DUF4592 domain-containing protein</fullName>
    </recommendedName>
</protein>
<dbReference type="InterPro" id="IPR052853">
    <property type="entry name" value="Actin_dynamics_regulator"/>
</dbReference>
<feature type="domain" description="DUF4592" evidence="1">
    <location>
        <begin position="3"/>
        <end position="55"/>
    </location>
</feature>
<sequence>MLQVTPVKSSRTKRPSGTIESINLDAVPRSAACLDNSAAKHKLAVKPKNQRVSKKLRGMSQDCYNIEDNEHEPGLNVHLSLNKAMYHSMDISHQDIIVSHIYLNQKPLDYKFLRIRKWPEDNMK</sequence>
<proteinExistence type="predicted"/>
<accession>A0ABN9LIK3</accession>
<dbReference type="PANTHER" id="PTHR47574">
    <property type="entry name" value="CANCER-RELATED REGULATOR OF ACTIN DYNAMICS"/>
    <property type="match status" value="1"/>
</dbReference>
<gene>
    <name evidence="2" type="ORF">RIMI_LOCUS9675796</name>
</gene>
<evidence type="ECO:0000259" key="1">
    <source>
        <dbReference type="Pfam" id="PF15262"/>
    </source>
</evidence>
<dbReference type="Pfam" id="PF15262">
    <property type="entry name" value="DUF4592"/>
    <property type="match status" value="1"/>
</dbReference>
<dbReference type="EMBL" id="CAUEEQ010020267">
    <property type="protein sequence ID" value="CAJ0942658.1"/>
    <property type="molecule type" value="Genomic_DNA"/>
</dbReference>